<sequence>MYGYKFIESLTRRKTDDFAQSDTPFKRCMNVFDLTALGIGGLIDAGLYVVIGQLAHSVAGPAVIVSFLIAAVASLLAGMNYAEFSSRVSRSGSGYIYTYVGMGEIWAFVTGWCMITEYVLSAASLASACSEYINFLSNGSVYKFFEDSFGLWQAPALSELPDLLAFTLVFLATMIICLGVKESKTILDVTVFANLLIATFVIFAGAYHANAYNWSTLEKFAPYGWTGIFKAASSCFYCFIGFDTIPSASEEAVNPKVSVPLAILLSLGISLFVYIGVIVVLTMMVPYYQLKDLAPVAAAFAKRGFAASTYIVSVGALCAMLSSLLAACFATPRLIYAVAYDGLIFGCFTKINKDRQVPLRAVAVSGVLSALLAFLFNMQQLVEMMAIMTLITYTMVSISVILTRYQKNPQWVCYEEQLLERTQSWLRTLLKKRRRGKNVNYKKLPLSESDSVTTTCHASPSECSNTIVNVTVFVMILSMFAVCVYLRTWMTNSENIDAFTIFPVALYSSITIACLIVLLFQPRNSATFSFMVPCVPLLPSLSIFINTFLMTLFQTHTYIKCTIWITIGMFVYFLYGYHNSIEGKRPKSVELEFEPLPSIPVTQTDANLPLKKRNGDK</sequence>
<dbReference type="InterPro" id="IPR029485">
    <property type="entry name" value="CAT_C"/>
</dbReference>
<keyword evidence="4 5" id="KW-0472">Membrane</keyword>
<dbReference type="OMA" id="GPTVFNW"/>
<dbReference type="Pfam" id="PF13906">
    <property type="entry name" value="AA_permease_C"/>
    <property type="match status" value="1"/>
</dbReference>
<dbReference type="PANTHER" id="PTHR43243">
    <property type="entry name" value="INNER MEMBRANE TRANSPORTER YGJI-RELATED"/>
    <property type="match status" value="1"/>
</dbReference>
<feature type="transmembrane region" description="Helical" evidence="5">
    <location>
        <begin position="63"/>
        <end position="82"/>
    </location>
</feature>
<proteinExistence type="predicted"/>
<evidence type="ECO:0000313" key="7">
    <source>
        <dbReference type="EMBL" id="RMX48300.1"/>
    </source>
</evidence>
<feature type="domain" description="Cationic amino acid transporter C-terminal" evidence="6">
    <location>
        <begin position="530"/>
        <end position="580"/>
    </location>
</feature>
<gene>
    <name evidence="7" type="ORF">pdam_00014728</name>
</gene>
<keyword evidence="2 5" id="KW-0812">Transmembrane</keyword>
<evidence type="ECO:0000256" key="3">
    <source>
        <dbReference type="ARBA" id="ARBA00022989"/>
    </source>
</evidence>
<feature type="transmembrane region" description="Helical" evidence="5">
    <location>
        <begin position="31"/>
        <end position="51"/>
    </location>
</feature>
<evidence type="ECO:0000256" key="4">
    <source>
        <dbReference type="ARBA" id="ARBA00023136"/>
    </source>
</evidence>
<feature type="transmembrane region" description="Helical" evidence="5">
    <location>
        <begin position="357"/>
        <end position="377"/>
    </location>
</feature>
<dbReference type="Pfam" id="PF13520">
    <property type="entry name" value="AA_permease_2"/>
    <property type="match status" value="1"/>
</dbReference>
<feature type="transmembrane region" description="Helical" evidence="5">
    <location>
        <begin position="384"/>
        <end position="402"/>
    </location>
</feature>
<keyword evidence="3 5" id="KW-1133">Transmembrane helix</keyword>
<feature type="transmembrane region" description="Helical" evidence="5">
    <location>
        <begin position="526"/>
        <end position="549"/>
    </location>
</feature>
<feature type="transmembrane region" description="Helical" evidence="5">
    <location>
        <begin position="187"/>
        <end position="208"/>
    </location>
</feature>
<accession>A0A3M6U3R7</accession>
<dbReference type="STRING" id="46731.A0A3M6U3R7"/>
<feature type="transmembrane region" description="Helical" evidence="5">
    <location>
        <begin position="561"/>
        <end position="578"/>
    </location>
</feature>
<dbReference type="PANTHER" id="PTHR43243:SF105">
    <property type="entry name" value="CATIONIC AMINO ACID TRANSPORTER C-TERMINAL DOMAIN-CONTAINING PROTEIN"/>
    <property type="match status" value="1"/>
</dbReference>
<protein>
    <recommendedName>
        <fullName evidence="6">Cationic amino acid transporter C-terminal domain-containing protein</fullName>
    </recommendedName>
</protein>
<dbReference type="InterPro" id="IPR002293">
    <property type="entry name" value="AA/rel_permease1"/>
</dbReference>
<name>A0A3M6U3R7_POCDA</name>
<dbReference type="EMBL" id="RCHS01002300">
    <property type="protein sequence ID" value="RMX48300.1"/>
    <property type="molecule type" value="Genomic_DNA"/>
</dbReference>
<dbReference type="GO" id="GO:0015171">
    <property type="term" value="F:amino acid transmembrane transporter activity"/>
    <property type="evidence" value="ECO:0007669"/>
    <property type="project" value="TreeGrafter"/>
</dbReference>
<feature type="transmembrane region" description="Helical" evidence="5">
    <location>
        <begin position="498"/>
        <end position="520"/>
    </location>
</feature>
<dbReference type="GO" id="GO:0005886">
    <property type="term" value="C:plasma membrane"/>
    <property type="evidence" value="ECO:0007669"/>
    <property type="project" value="TreeGrafter"/>
</dbReference>
<dbReference type="Proteomes" id="UP000275408">
    <property type="component" value="Unassembled WGS sequence"/>
</dbReference>
<dbReference type="Gene3D" id="1.20.1740.10">
    <property type="entry name" value="Amino acid/polyamine transporter I"/>
    <property type="match status" value="2"/>
</dbReference>
<organism evidence="7 8">
    <name type="scientific">Pocillopora damicornis</name>
    <name type="common">Cauliflower coral</name>
    <name type="synonym">Millepora damicornis</name>
    <dbReference type="NCBI Taxonomy" id="46731"/>
    <lineage>
        <taxon>Eukaryota</taxon>
        <taxon>Metazoa</taxon>
        <taxon>Cnidaria</taxon>
        <taxon>Anthozoa</taxon>
        <taxon>Hexacorallia</taxon>
        <taxon>Scleractinia</taxon>
        <taxon>Astrocoeniina</taxon>
        <taxon>Pocilloporidae</taxon>
        <taxon>Pocillopora</taxon>
    </lineage>
</organism>
<keyword evidence="8" id="KW-1185">Reference proteome</keyword>
<evidence type="ECO:0000256" key="5">
    <source>
        <dbReference type="SAM" id="Phobius"/>
    </source>
</evidence>
<comment type="subcellular location">
    <subcellularLocation>
        <location evidence="1">Membrane</location>
        <topology evidence="1">Multi-pass membrane protein</topology>
    </subcellularLocation>
</comment>
<feature type="transmembrane region" description="Helical" evidence="5">
    <location>
        <begin position="467"/>
        <end position="486"/>
    </location>
</feature>
<evidence type="ECO:0000259" key="6">
    <source>
        <dbReference type="Pfam" id="PF13906"/>
    </source>
</evidence>
<dbReference type="PIRSF" id="PIRSF006060">
    <property type="entry name" value="AA_transporter"/>
    <property type="match status" value="1"/>
</dbReference>
<feature type="transmembrane region" description="Helical" evidence="5">
    <location>
        <begin position="163"/>
        <end position="180"/>
    </location>
</feature>
<feature type="transmembrane region" description="Helical" evidence="5">
    <location>
        <begin position="261"/>
        <end position="285"/>
    </location>
</feature>
<feature type="transmembrane region" description="Helical" evidence="5">
    <location>
        <begin position="220"/>
        <end position="240"/>
    </location>
</feature>
<dbReference type="AlphaFoldDB" id="A0A3M6U3R7"/>
<evidence type="ECO:0000256" key="1">
    <source>
        <dbReference type="ARBA" id="ARBA00004141"/>
    </source>
</evidence>
<evidence type="ECO:0000256" key="2">
    <source>
        <dbReference type="ARBA" id="ARBA00022692"/>
    </source>
</evidence>
<feature type="transmembrane region" description="Helical" evidence="5">
    <location>
        <begin position="305"/>
        <end position="327"/>
    </location>
</feature>
<reference evidence="7 8" key="1">
    <citation type="journal article" date="2018" name="Sci. Rep.">
        <title>Comparative analysis of the Pocillopora damicornis genome highlights role of immune system in coral evolution.</title>
        <authorList>
            <person name="Cunning R."/>
            <person name="Bay R.A."/>
            <person name="Gillette P."/>
            <person name="Baker A.C."/>
            <person name="Traylor-Knowles N."/>
        </authorList>
    </citation>
    <scope>NUCLEOTIDE SEQUENCE [LARGE SCALE GENOMIC DNA]</scope>
    <source>
        <strain evidence="7">RSMAS</strain>
        <tissue evidence="7">Whole animal</tissue>
    </source>
</reference>
<comment type="caution">
    <text evidence="7">The sequence shown here is derived from an EMBL/GenBank/DDBJ whole genome shotgun (WGS) entry which is preliminary data.</text>
</comment>
<dbReference type="OrthoDB" id="5982228at2759"/>
<evidence type="ECO:0000313" key="8">
    <source>
        <dbReference type="Proteomes" id="UP000275408"/>
    </source>
</evidence>